<feature type="domain" description="POTRA" evidence="9">
    <location>
        <begin position="50"/>
        <end position="118"/>
    </location>
</feature>
<comment type="subcellular location">
    <subcellularLocation>
        <location evidence="8">Cell membrane</location>
        <topology evidence="8">Single-pass type II membrane protein</topology>
    </subcellularLocation>
    <subcellularLocation>
        <location evidence="1">Membrane</location>
    </subcellularLocation>
    <text evidence="8">Localizes to the division septum.</text>
</comment>
<dbReference type="RefSeq" id="WP_055740499.1">
    <property type="nucleotide sequence ID" value="NZ_JAAIWL010000003.1"/>
</dbReference>
<reference evidence="10 11" key="1">
    <citation type="submission" date="2015-09" db="EMBL/GenBank/DDBJ databases">
        <title>Genome sequencing project for genomic taxonomy and phylogenomics of Bacillus-like bacteria.</title>
        <authorList>
            <person name="Liu B."/>
            <person name="Wang J."/>
            <person name="Zhu Y."/>
            <person name="Liu G."/>
            <person name="Chen Q."/>
            <person name="Chen Z."/>
            <person name="Lan J."/>
            <person name="Che J."/>
            <person name="Ge C."/>
            <person name="Shi H."/>
            <person name="Pan Z."/>
            <person name="Liu X."/>
        </authorList>
    </citation>
    <scope>NUCLEOTIDE SEQUENCE [LARGE SCALE GENOMIC DNA]</scope>
    <source>
        <strain evidence="10 11">LMG 18435</strain>
    </source>
</reference>
<dbReference type="OrthoDB" id="1819027at2"/>
<dbReference type="GO" id="GO:0032153">
    <property type="term" value="C:cell division site"/>
    <property type="evidence" value="ECO:0007669"/>
    <property type="project" value="UniProtKB-UniRule"/>
</dbReference>
<dbReference type="Pfam" id="PF03799">
    <property type="entry name" value="FtsQ_DivIB_C"/>
    <property type="match status" value="1"/>
</dbReference>
<dbReference type="Gene3D" id="3.40.50.10960">
    <property type="match status" value="1"/>
</dbReference>
<dbReference type="GO" id="GO:0005886">
    <property type="term" value="C:plasma membrane"/>
    <property type="evidence" value="ECO:0007669"/>
    <property type="project" value="UniProtKB-SubCell"/>
</dbReference>
<evidence type="ECO:0000256" key="2">
    <source>
        <dbReference type="ARBA" id="ARBA00022475"/>
    </source>
</evidence>
<evidence type="ECO:0000256" key="3">
    <source>
        <dbReference type="ARBA" id="ARBA00022618"/>
    </source>
</evidence>
<dbReference type="InterPro" id="IPR026580">
    <property type="entry name" value="DivIB"/>
</dbReference>
<keyword evidence="7 8" id="KW-0131">Cell cycle</keyword>
<comment type="caution">
    <text evidence="10">The sequence shown here is derived from an EMBL/GenBank/DDBJ whole genome shotgun (WGS) entry which is preliminary data.</text>
</comment>
<evidence type="ECO:0000256" key="5">
    <source>
        <dbReference type="ARBA" id="ARBA00022989"/>
    </source>
</evidence>
<dbReference type="InterPro" id="IPR034746">
    <property type="entry name" value="POTRA"/>
</dbReference>
<evidence type="ECO:0000256" key="1">
    <source>
        <dbReference type="ARBA" id="ARBA00004370"/>
    </source>
</evidence>
<organism evidence="10 11">
    <name type="scientific">Heyndrickxia shackletonii</name>
    <dbReference type="NCBI Taxonomy" id="157838"/>
    <lineage>
        <taxon>Bacteria</taxon>
        <taxon>Bacillati</taxon>
        <taxon>Bacillota</taxon>
        <taxon>Bacilli</taxon>
        <taxon>Bacillales</taxon>
        <taxon>Bacillaceae</taxon>
        <taxon>Heyndrickxia</taxon>
    </lineage>
</organism>
<dbReference type="HAMAP" id="MF_00912">
    <property type="entry name" value="DivIB"/>
    <property type="match status" value="1"/>
</dbReference>
<dbReference type="GO" id="GO:0043093">
    <property type="term" value="P:FtsZ-dependent cytokinesis"/>
    <property type="evidence" value="ECO:0007669"/>
    <property type="project" value="UniProtKB-UniRule"/>
</dbReference>
<proteinExistence type="inferred from homology"/>
<evidence type="ECO:0000313" key="10">
    <source>
        <dbReference type="EMBL" id="KQL54717.1"/>
    </source>
</evidence>
<evidence type="ECO:0000256" key="6">
    <source>
        <dbReference type="ARBA" id="ARBA00023136"/>
    </source>
</evidence>
<dbReference type="PATRIC" id="fig|157838.3.peg.3366"/>
<feature type="transmembrane region" description="Helical" evidence="8">
    <location>
        <begin position="28"/>
        <end position="45"/>
    </location>
</feature>
<protein>
    <recommendedName>
        <fullName evidence="8">Cell division protein DivIB</fullName>
    </recommendedName>
</protein>
<evidence type="ECO:0000313" key="11">
    <source>
        <dbReference type="Proteomes" id="UP000051888"/>
    </source>
</evidence>
<dbReference type="InterPro" id="IPR013685">
    <property type="entry name" value="POTRA_FtsQ_type"/>
</dbReference>
<dbReference type="Pfam" id="PF08478">
    <property type="entry name" value="POTRA_1"/>
    <property type="match status" value="1"/>
</dbReference>
<keyword evidence="2 8" id="KW-1003">Cell membrane</keyword>
<accession>A0A0Q3WZ76</accession>
<evidence type="ECO:0000256" key="4">
    <source>
        <dbReference type="ARBA" id="ARBA00022692"/>
    </source>
</evidence>
<keyword evidence="11" id="KW-1185">Reference proteome</keyword>
<dbReference type="EMBL" id="LJJC01000004">
    <property type="protein sequence ID" value="KQL54717.1"/>
    <property type="molecule type" value="Genomic_DNA"/>
</dbReference>
<sequence length="260" mass="29396">MGKGNVVSLEDRIPKLKEQRKRKTNRRLIFLLSVFFLLIICVIYFQSPLSHVGKISIKGNFSVSKKLIIEKSGLTSKTNIWNMKNQEIEKKILQLPEIKSVGIKKVLPNKVDIEIKEHKQIASFANGTGFTPVLENGVILSNNSLKEFNGPILTNFHKGKYLKLMAEQLQQLPAEITNSISEIHYDPNKTDSYHILLYMNDGYEVSATMRTLADKMVHYPSIISQLTPNVKGIIDLEVGSYFTPFKSKGDQNDEKQGSEG</sequence>
<gene>
    <name evidence="8" type="primary">divIB</name>
    <name evidence="10" type="ORF">AN964_15200</name>
</gene>
<dbReference type="PROSITE" id="PS51779">
    <property type="entry name" value="POTRA"/>
    <property type="match status" value="1"/>
</dbReference>
<dbReference type="Gene3D" id="3.10.20.310">
    <property type="entry name" value="membrane protein fhac"/>
    <property type="match status" value="1"/>
</dbReference>
<dbReference type="InterPro" id="IPR005548">
    <property type="entry name" value="Cell_div_FtsQ/DivIB_C"/>
</dbReference>
<dbReference type="AlphaFoldDB" id="A0A0Q3WZ76"/>
<comment type="similarity">
    <text evidence="8">Belongs to the FtsQ/DivIB family. DivIB subfamily.</text>
</comment>
<dbReference type="InterPro" id="IPR050487">
    <property type="entry name" value="FtsQ_DivIB"/>
</dbReference>
<dbReference type="Proteomes" id="UP000051888">
    <property type="component" value="Unassembled WGS sequence"/>
</dbReference>
<comment type="function">
    <text evidence="8">Cell division protein that may be involved in stabilizing or promoting the assembly of the division complex.</text>
</comment>
<evidence type="ECO:0000259" key="9">
    <source>
        <dbReference type="PROSITE" id="PS51779"/>
    </source>
</evidence>
<evidence type="ECO:0000256" key="8">
    <source>
        <dbReference type="HAMAP-Rule" id="MF_00912"/>
    </source>
</evidence>
<dbReference type="PANTHER" id="PTHR37820">
    <property type="entry name" value="CELL DIVISION PROTEIN DIVIB"/>
    <property type="match status" value="1"/>
</dbReference>
<dbReference type="PANTHER" id="PTHR37820:SF1">
    <property type="entry name" value="CELL DIVISION PROTEIN FTSQ"/>
    <property type="match status" value="1"/>
</dbReference>
<dbReference type="STRING" id="157838.AN964_15200"/>
<keyword evidence="3 8" id="KW-0132">Cell division</keyword>
<keyword evidence="4 8" id="KW-0812">Transmembrane</keyword>
<name>A0A0Q3WZ76_9BACI</name>
<keyword evidence="6 8" id="KW-0472">Membrane</keyword>
<evidence type="ECO:0000256" key="7">
    <source>
        <dbReference type="ARBA" id="ARBA00023306"/>
    </source>
</evidence>
<keyword evidence="5 8" id="KW-1133">Transmembrane helix</keyword>